<organism evidence="2 3">
    <name type="scientific">Protea cynaroides</name>
    <dbReference type="NCBI Taxonomy" id="273540"/>
    <lineage>
        <taxon>Eukaryota</taxon>
        <taxon>Viridiplantae</taxon>
        <taxon>Streptophyta</taxon>
        <taxon>Embryophyta</taxon>
        <taxon>Tracheophyta</taxon>
        <taxon>Spermatophyta</taxon>
        <taxon>Magnoliopsida</taxon>
        <taxon>Proteales</taxon>
        <taxon>Proteaceae</taxon>
        <taxon>Protea</taxon>
    </lineage>
</organism>
<gene>
    <name evidence="2" type="ORF">NE237_030030</name>
</gene>
<comment type="caution">
    <text evidence="2">The sequence shown here is derived from an EMBL/GenBank/DDBJ whole genome shotgun (WGS) entry which is preliminary data.</text>
</comment>
<protein>
    <submittedName>
        <fullName evidence="2">Uncharacterized protein</fullName>
    </submittedName>
</protein>
<proteinExistence type="predicted"/>
<keyword evidence="1" id="KW-0812">Transmembrane</keyword>
<sequence length="301" mass="33076">MDKCHSDQMAFVRGAAIEALQTARTIVADKGSRDQSPVSASPEPQLPHAIDSFIEYDSLVESPITTGQVSCNMEYGGRRVNRKLWKNDNGGVDVSLKDGLFSEVGMGSNVSNTLLDGFDDGEISNNRDQSEVFSGFLQESPRNGELRCTTPSPQRPLSKLNIDDIKIFTTPRKLICSLQDLNDVNSDPFEKQTRKFRLEGNGPSYDLNYDVEGPKNISKIVEQTHVGSESVSSTGDVPNDAELVPDEVSTVEIAGLRSQRKRSFKLFALNLICCLFFIFLAVVISVTFTDSLEKGSNLVPT</sequence>
<keyword evidence="3" id="KW-1185">Reference proteome</keyword>
<keyword evidence="1" id="KW-1133">Transmembrane helix</keyword>
<dbReference type="OrthoDB" id="611190at2759"/>
<feature type="transmembrane region" description="Helical" evidence="1">
    <location>
        <begin position="266"/>
        <end position="288"/>
    </location>
</feature>
<evidence type="ECO:0000256" key="1">
    <source>
        <dbReference type="SAM" id="Phobius"/>
    </source>
</evidence>
<name>A0A9Q0GV14_9MAGN</name>
<dbReference type="EMBL" id="JAMYWD010000012">
    <property type="protein sequence ID" value="KAJ4953198.1"/>
    <property type="molecule type" value="Genomic_DNA"/>
</dbReference>
<dbReference type="Proteomes" id="UP001141806">
    <property type="component" value="Unassembled WGS sequence"/>
</dbReference>
<accession>A0A9Q0GV14</accession>
<evidence type="ECO:0000313" key="2">
    <source>
        <dbReference type="EMBL" id="KAJ4953198.1"/>
    </source>
</evidence>
<dbReference type="AlphaFoldDB" id="A0A9Q0GV14"/>
<reference evidence="2" key="1">
    <citation type="journal article" date="2023" name="Plant J.">
        <title>The genome of the king protea, Protea cynaroides.</title>
        <authorList>
            <person name="Chang J."/>
            <person name="Duong T.A."/>
            <person name="Schoeman C."/>
            <person name="Ma X."/>
            <person name="Roodt D."/>
            <person name="Barker N."/>
            <person name="Li Z."/>
            <person name="Van de Peer Y."/>
            <person name="Mizrachi E."/>
        </authorList>
    </citation>
    <scope>NUCLEOTIDE SEQUENCE</scope>
    <source>
        <tissue evidence="2">Young leaves</tissue>
    </source>
</reference>
<keyword evidence="1" id="KW-0472">Membrane</keyword>
<evidence type="ECO:0000313" key="3">
    <source>
        <dbReference type="Proteomes" id="UP001141806"/>
    </source>
</evidence>